<feature type="signal peptide" evidence="7">
    <location>
        <begin position="1"/>
        <end position="20"/>
    </location>
</feature>
<reference evidence="9 10" key="1">
    <citation type="submission" date="2016-05" db="EMBL/GenBank/DDBJ databases">
        <authorList>
            <person name="Lavstsen T."/>
            <person name="Jespersen J.S."/>
        </authorList>
    </citation>
    <scope>NUCLEOTIDE SEQUENCE [LARGE SCALE GENOMIC DNA]</scope>
    <source>
        <strain evidence="9 10">YLB-01</strain>
    </source>
</reference>
<dbReference type="Gene3D" id="3.40.50.200">
    <property type="entry name" value="Peptidase S8/S53 domain"/>
    <property type="match status" value="1"/>
</dbReference>
<proteinExistence type="inferred from homology"/>
<feature type="domain" description="Peptidase S8/S53" evidence="8">
    <location>
        <begin position="65"/>
        <end position="332"/>
    </location>
</feature>
<evidence type="ECO:0000256" key="3">
    <source>
        <dbReference type="ARBA" id="ARBA00022801"/>
    </source>
</evidence>
<sequence length="416" mass="42704">MMRRLRAAAAVVAIAGALLAAPGTPAQAQAQTDEPCLQIQPLIDGAGNALIERLGLEQAWQHTRGAGATVAVIDSGVDGDNVHLQGAIAGAQTMFRPTAEQAQSSDPREDLLGHGTAAAGIIAARPVEGSDVVGIAPEADILAIRAFQTNDADSDRAVGPTTRAVADAIRLAADRGADVINLSLSQPQPDPAMQSAIAYAQARGALIVASAGNRGTSEDDPAQPRYPAAYDGVLGVSGVTAEGEWDAASSFLGASVDVVAPGQGLLAPWCGGGDTVLGEQVSSSWATAVVSGIAALVAAEHPDESPQEWAYRIMATALRTTPGERKDTVGWGEARPYEALVFLDDGSAPGPESPTHDRPTDLVVDDEAVRIEAPRDPLAGTRAAVAWTLLGGVTVSLTALVIGNLRTRRPARRGSR</sequence>
<keyword evidence="7" id="KW-0732">Signal</keyword>
<keyword evidence="10" id="KW-1185">Reference proteome</keyword>
<dbReference type="PROSITE" id="PS00136">
    <property type="entry name" value="SUBTILASE_ASP"/>
    <property type="match status" value="1"/>
</dbReference>
<dbReference type="InterPro" id="IPR036852">
    <property type="entry name" value="Peptidase_S8/S53_dom_sf"/>
</dbReference>
<gene>
    <name evidence="9" type="ORF">A7J15_04685</name>
</gene>
<comment type="caution">
    <text evidence="9">The sequence shown here is derived from an EMBL/GenBank/DDBJ whole genome shotgun (WGS) entry which is preliminary data.</text>
</comment>
<dbReference type="STRING" id="904291.A7J15_04685"/>
<organism evidence="9 10">
    <name type="scientific">Microbacterium sediminis</name>
    <dbReference type="NCBI Taxonomy" id="904291"/>
    <lineage>
        <taxon>Bacteria</taxon>
        <taxon>Bacillati</taxon>
        <taxon>Actinomycetota</taxon>
        <taxon>Actinomycetes</taxon>
        <taxon>Micrococcales</taxon>
        <taxon>Microbacteriaceae</taxon>
        <taxon>Microbacterium</taxon>
    </lineage>
</organism>
<evidence type="ECO:0000256" key="4">
    <source>
        <dbReference type="ARBA" id="ARBA00022825"/>
    </source>
</evidence>
<dbReference type="GO" id="GO:0004252">
    <property type="term" value="F:serine-type endopeptidase activity"/>
    <property type="evidence" value="ECO:0007669"/>
    <property type="project" value="UniProtKB-UniRule"/>
</dbReference>
<dbReference type="GO" id="GO:0006508">
    <property type="term" value="P:proteolysis"/>
    <property type="evidence" value="ECO:0007669"/>
    <property type="project" value="UniProtKB-KW"/>
</dbReference>
<feature type="transmembrane region" description="Helical" evidence="6">
    <location>
        <begin position="384"/>
        <end position="405"/>
    </location>
</feature>
<evidence type="ECO:0000256" key="6">
    <source>
        <dbReference type="SAM" id="Phobius"/>
    </source>
</evidence>
<feature type="active site" description="Charge relay system" evidence="5">
    <location>
        <position position="74"/>
    </location>
</feature>
<keyword evidence="6" id="KW-0812">Transmembrane</keyword>
<keyword evidence="2 5" id="KW-0645">Protease</keyword>
<dbReference type="PROSITE" id="PS51892">
    <property type="entry name" value="SUBTILASE"/>
    <property type="match status" value="1"/>
</dbReference>
<dbReference type="AlphaFoldDB" id="A0A1B9NE00"/>
<dbReference type="EMBL" id="LXMD01000021">
    <property type="protein sequence ID" value="OCG74818.1"/>
    <property type="molecule type" value="Genomic_DNA"/>
</dbReference>
<feature type="chain" id="PRO_5038944808" description="Peptidase S8/S53 domain-containing protein" evidence="7">
    <location>
        <begin position="21"/>
        <end position="416"/>
    </location>
</feature>
<keyword evidence="6" id="KW-1133">Transmembrane helix</keyword>
<dbReference type="Pfam" id="PF00082">
    <property type="entry name" value="Peptidase_S8"/>
    <property type="match status" value="1"/>
</dbReference>
<evidence type="ECO:0000256" key="2">
    <source>
        <dbReference type="ARBA" id="ARBA00022670"/>
    </source>
</evidence>
<evidence type="ECO:0000259" key="8">
    <source>
        <dbReference type="Pfam" id="PF00082"/>
    </source>
</evidence>
<keyword evidence="4 5" id="KW-0720">Serine protease</keyword>
<dbReference type="PANTHER" id="PTHR43806:SF11">
    <property type="entry name" value="CEREVISIN-RELATED"/>
    <property type="match status" value="1"/>
</dbReference>
<feature type="active site" description="Charge relay system" evidence="5">
    <location>
        <position position="114"/>
    </location>
</feature>
<keyword evidence="3 5" id="KW-0378">Hydrolase</keyword>
<comment type="similarity">
    <text evidence="1 5">Belongs to the peptidase S8 family.</text>
</comment>
<keyword evidence="6" id="KW-0472">Membrane</keyword>
<evidence type="ECO:0000313" key="10">
    <source>
        <dbReference type="Proteomes" id="UP000093355"/>
    </source>
</evidence>
<dbReference type="PANTHER" id="PTHR43806">
    <property type="entry name" value="PEPTIDASE S8"/>
    <property type="match status" value="1"/>
</dbReference>
<dbReference type="PRINTS" id="PR00723">
    <property type="entry name" value="SUBTILISIN"/>
</dbReference>
<evidence type="ECO:0000256" key="5">
    <source>
        <dbReference type="PROSITE-ProRule" id="PRU01240"/>
    </source>
</evidence>
<accession>A0A1B9NE00</accession>
<dbReference type="InterPro" id="IPR050131">
    <property type="entry name" value="Peptidase_S8_subtilisin-like"/>
</dbReference>
<dbReference type="Proteomes" id="UP000093355">
    <property type="component" value="Unassembled WGS sequence"/>
</dbReference>
<evidence type="ECO:0000256" key="1">
    <source>
        <dbReference type="ARBA" id="ARBA00011073"/>
    </source>
</evidence>
<dbReference type="InterPro" id="IPR000209">
    <property type="entry name" value="Peptidase_S8/S53_dom"/>
</dbReference>
<evidence type="ECO:0000256" key="7">
    <source>
        <dbReference type="SAM" id="SignalP"/>
    </source>
</evidence>
<name>A0A1B9NE00_9MICO</name>
<protein>
    <recommendedName>
        <fullName evidence="8">Peptidase S8/S53 domain-containing protein</fullName>
    </recommendedName>
</protein>
<dbReference type="InterPro" id="IPR023827">
    <property type="entry name" value="Peptidase_S8_Asp-AS"/>
</dbReference>
<evidence type="ECO:0000313" key="9">
    <source>
        <dbReference type="EMBL" id="OCG74818.1"/>
    </source>
</evidence>
<feature type="active site" description="Charge relay system" evidence="5">
    <location>
        <position position="284"/>
    </location>
</feature>
<dbReference type="SUPFAM" id="SSF52743">
    <property type="entry name" value="Subtilisin-like"/>
    <property type="match status" value="1"/>
</dbReference>
<dbReference type="InterPro" id="IPR015500">
    <property type="entry name" value="Peptidase_S8_subtilisin-rel"/>
</dbReference>